<keyword evidence="1" id="KW-0175">Coiled coil</keyword>
<dbReference type="OrthoDB" id="2402051at2759"/>
<dbReference type="Proteomes" id="UP000789405">
    <property type="component" value="Unassembled WGS sequence"/>
</dbReference>
<dbReference type="EMBL" id="CAJVPY010000083">
    <property type="protein sequence ID" value="CAG8448865.1"/>
    <property type="molecule type" value="Genomic_DNA"/>
</dbReference>
<keyword evidence="3" id="KW-1185">Reference proteome</keyword>
<proteinExistence type="predicted"/>
<protein>
    <submittedName>
        <fullName evidence="2">12858_t:CDS:1</fullName>
    </submittedName>
</protein>
<sequence>MPDSSNDHGHEYPFDIHECNKDGFRFILRCNGYDESIMLTDMKKFAEVLSTKPREVVGFYVTPFEVPKEVKDFVQNHERTIFMSNEKEMLSKVEEQMEISKEKMREKAEKQLEEMGCKDLKIVNLKFL</sequence>
<organism evidence="2 3">
    <name type="scientific">Dentiscutata erythropus</name>
    <dbReference type="NCBI Taxonomy" id="1348616"/>
    <lineage>
        <taxon>Eukaryota</taxon>
        <taxon>Fungi</taxon>
        <taxon>Fungi incertae sedis</taxon>
        <taxon>Mucoromycota</taxon>
        <taxon>Glomeromycotina</taxon>
        <taxon>Glomeromycetes</taxon>
        <taxon>Diversisporales</taxon>
        <taxon>Gigasporaceae</taxon>
        <taxon>Dentiscutata</taxon>
    </lineage>
</organism>
<dbReference type="AlphaFoldDB" id="A0A9N8VG85"/>
<reference evidence="2" key="1">
    <citation type="submission" date="2021-06" db="EMBL/GenBank/DDBJ databases">
        <authorList>
            <person name="Kallberg Y."/>
            <person name="Tangrot J."/>
            <person name="Rosling A."/>
        </authorList>
    </citation>
    <scope>NUCLEOTIDE SEQUENCE</scope>
    <source>
        <strain evidence="2">MA453B</strain>
    </source>
</reference>
<comment type="caution">
    <text evidence="2">The sequence shown here is derived from an EMBL/GenBank/DDBJ whole genome shotgun (WGS) entry which is preliminary data.</text>
</comment>
<evidence type="ECO:0000313" key="3">
    <source>
        <dbReference type="Proteomes" id="UP000789405"/>
    </source>
</evidence>
<accession>A0A9N8VG85</accession>
<evidence type="ECO:0000313" key="2">
    <source>
        <dbReference type="EMBL" id="CAG8448865.1"/>
    </source>
</evidence>
<gene>
    <name evidence="2" type="ORF">DERYTH_LOCUS392</name>
</gene>
<name>A0A9N8VG85_9GLOM</name>
<feature type="coiled-coil region" evidence="1">
    <location>
        <begin position="83"/>
        <end position="114"/>
    </location>
</feature>
<evidence type="ECO:0000256" key="1">
    <source>
        <dbReference type="SAM" id="Coils"/>
    </source>
</evidence>